<sequence length="140" mass="15493">MAGNYWEEAVYSVPPLSALERTSVSPALDWLDLNFQFDGGKIDWRLVRAGHTHWNIDDAQLLTANASRQICERILPGSTVEHVGDGLSPFGVRFSGDDASSVTAALLEIPEHHYFLAEDRAWIVVVSTEGDLDIVDRLNS</sequence>
<evidence type="ECO:0000313" key="2">
    <source>
        <dbReference type="Proteomes" id="UP001223072"/>
    </source>
</evidence>
<organism evidence="1 2">
    <name type="scientific">Streptomyces turgidiscabies</name>
    <dbReference type="NCBI Taxonomy" id="85558"/>
    <lineage>
        <taxon>Bacteria</taxon>
        <taxon>Bacillati</taxon>
        <taxon>Actinomycetota</taxon>
        <taxon>Actinomycetes</taxon>
        <taxon>Kitasatosporales</taxon>
        <taxon>Streptomycetaceae</taxon>
        <taxon>Streptomyces</taxon>
    </lineage>
</organism>
<reference evidence="1 2" key="1">
    <citation type="submission" date="2023-07" db="EMBL/GenBank/DDBJ databases">
        <title>Comparative genomics of wheat-associated soil bacteria to identify genetic determinants of phenazine resistance.</title>
        <authorList>
            <person name="Mouncey N."/>
        </authorList>
    </citation>
    <scope>NUCLEOTIDE SEQUENCE [LARGE SCALE GENOMIC DNA]</scope>
    <source>
        <strain evidence="1 2">W2I16</strain>
    </source>
</reference>
<comment type="caution">
    <text evidence="1">The sequence shown here is derived from an EMBL/GenBank/DDBJ whole genome shotgun (WGS) entry which is preliminary data.</text>
</comment>
<keyword evidence="2" id="KW-1185">Reference proteome</keyword>
<dbReference type="Proteomes" id="UP001223072">
    <property type="component" value="Unassembled WGS sequence"/>
</dbReference>
<gene>
    <name evidence="1" type="ORF">QFZ49_003144</name>
</gene>
<accession>A0ABU0RMH6</accession>
<protein>
    <recommendedName>
        <fullName evidence="3">Aminomethyltransferase folate-binding domain-containing protein</fullName>
    </recommendedName>
</protein>
<dbReference type="EMBL" id="JAUSZS010000004">
    <property type="protein sequence ID" value="MDQ0933204.1"/>
    <property type="molecule type" value="Genomic_DNA"/>
</dbReference>
<proteinExistence type="predicted"/>
<evidence type="ECO:0008006" key="3">
    <source>
        <dbReference type="Google" id="ProtNLM"/>
    </source>
</evidence>
<dbReference type="RefSeq" id="WP_307627048.1">
    <property type="nucleotide sequence ID" value="NZ_JAUSZS010000004.1"/>
</dbReference>
<evidence type="ECO:0000313" key="1">
    <source>
        <dbReference type="EMBL" id="MDQ0933204.1"/>
    </source>
</evidence>
<name>A0ABU0RMH6_9ACTN</name>